<evidence type="ECO:0000256" key="9">
    <source>
        <dbReference type="PROSITE-ProRule" id="PRU00282"/>
    </source>
</evidence>
<dbReference type="PRINTS" id="PR00926">
    <property type="entry name" value="MITOCARRIER"/>
</dbReference>
<dbReference type="HOGENOM" id="CLU_015166_2_0_1"/>
<evidence type="ECO:0000313" key="13">
    <source>
        <dbReference type="EnsemblMetazoa" id="HelroP103700"/>
    </source>
</evidence>
<sequence length="469" mass="52513">MSSTSLNEEDRKRYEKLFQELDKNKDGSIEISELSQALSQLYGGKGDFSKHAADLVKKADINKDNRVNFSEFLGFLHDHERQLTLAFSHLDRNKDGRIDAEEVREAFKQMDLHIGIEEAQNLTKKIDKDGSLSLDWEEWRNFFQLMPSANLEDMIVFWRQSLMIDIGESMTVPPEFTKKEKSSGQWWRLLVSGGVAGLVSRTATAPLDRVKVFYMVHGKKVANSGLLNVVRQMIREGGVRSLWRGNGTNVIKIAPDTALKFFAYEHMKKLICGDDGSGSSKQQITVKDRFLAGSSAGAFSQTTIYPMEVIKTRLAIGKSGQYNGMLDCARKIYKHEGLKAFYRGFIPNLVGIIPYAGIDLATYETLKTFYMARNPDKSAPGVLVLLGCGTMSSSLGQIFTYPLSLVRTKMQSGLGADGKNDVVSISRQIMEKEGLLGFYRGLAPNFLKVLPAVGISYVVYEHTKSYLMK</sequence>
<keyword evidence="6" id="KW-0106">Calcium</keyword>
<keyword evidence="5" id="KW-0677">Repeat</keyword>
<reference evidence="13" key="3">
    <citation type="submission" date="2015-06" db="UniProtKB">
        <authorList>
            <consortium name="EnsemblMetazoa"/>
        </authorList>
    </citation>
    <scope>IDENTIFICATION</scope>
</reference>
<dbReference type="PROSITE" id="PS50222">
    <property type="entry name" value="EF_HAND_2"/>
    <property type="match status" value="3"/>
</dbReference>
<evidence type="ECO:0000313" key="12">
    <source>
        <dbReference type="EMBL" id="ESN92494.1"/>
    </source>
</evidence>
<dbReference type="InterPro" id="IPR018108">
    <property type="entry name" value="MCP_transmembrane"/>
</dbReference>
<dbReference type="OMA" id="MFHSLDH"/>
<feature type="repeat" description="Solcar" evidence="9">
    <location>
        <begin position="284"/>
        <end position="369"/>
    </location>
</feature>
<dbReference type="GO" id="GO:0005509">
    <property type="term" value="F:calcium ion binding"/>
    <property type="evidence" value="ECO:0007669"/>
    <property type="project" value="InterPro"/>
</dbReference>
<dbReference type="FunFam" id="1.50.40.10:FF:000390">
    <property type="entry name" value="Uncharacterized protein"/>
    <property type="match status" value="1"/>
</dbReference>
<dbReference type="InterPro" id="IPR011992">
    <property type="entry name" value="EF-hand-dom_pair"/>
</dbReference>
<evidence type="ECO:0000256" key="4">
    <source>
        <dbReference type="ARBA" id="ARBA00022692"/>
    </source>
</evidence>
<organism evidence="13 14">
    <name type="scientific">Helobdella robusta</name>
    <name type="common">Californian leech</name>
    <dbReference type="NCBI Taxonomy" id="6412"/>
    <lineage>
        <taxon>Eukaryota</taxon>
        <taxon>Metazoa</taxon>
        <taxon>Spiralia</taxon>
        <taxon>Lophotrochozoa</taxon>
        <taxon>Annelida</taxon>
        <taxon>Clitellata</taxon>
        <taxon>Hirudinea</taxon>
        <taxon>Rhynchobdellida</taxon>
        <taxon>Glossiphoniidae</taxon>
        <taxon>Helobdella</taxon>
    </lineage>
</organism>
<evidence type="ECO:0000256" key="3">
    <source>
        <dbReference type="ARBA" id="ARBA00022448"/>
    </source>
</evidence>
<evidence type="ECO:0000256" key="6">
    <source>
        <dbReference type="ARBA" id="ARBA00022837"/>
    </source>
</evidence>
<dbReference type="GeneID" id="20194621"/>
<comment type="subcellular location">
    <subcellularLocation>
        <location evidence="1">Mitochondrion inner membrane</location>
        <topology evidence="1">Multi-pass membrane protein</topology>
    </subcellularLocation>
</comment>
<dbReference type="SUPFAM" id="SSF103506">
    <property type="entry name" value="Mitochondrial carrier"/>
    <property type="match status" value="1"/>
</dbReference>
<reference evidence="14" key="1">
    <citation type="submission" date="2012-12" db="EMBL/GenBank/DDBJ databases">
        <authorList>
            <person name="Hellsten U."/>
            <person name="Grimwood J."/>
            <person name="Chapman J.A."/>
            <person name="Shapiro H."/>
            <person name="Aerts A."/>
            <person name="Otillar R.P."/>
            <person name="Terry A.Y."/>
            <person name="Boore J.L."/>
            <person name="Simakov O."/>
            <person name="Marletaz F."/>
            <person name="Cho S.-J."/>
            <person name="Edsinger-Gonzales E."/>
            <person name="Havlak P."/>
            <person name="Kuo D.-H."/>
            <person name="Larsson T."/>
            <person name="Lv J."/>
            <person name="Arendt D."/>
            <person name="Savage R."/>
            <person name="Osoegawa K."/>
            <person name="de Jong P."/>
            <person name="Lindberg D.R."/>
            <person name="Seaver E.C."/>
            <person name="Weisblat D.A."/>
            <person name="Putnam N.H."/>
            <person name="Grigoriev I.V."/>
            <person name="Rokhsar D.S."/>
        </authorList>
    </citation>
    <scope>NUCLEOTIDE SEQUENCE</scope>
</reference>
<evidence type="ECO:0000256" key="10">
    <source>
        <dbReference type="RuleBase" id="RU000488"/>
    </source>
</evidence>
<dbReference type="GO" id="GO:0015867">
    <property type="term" value="P:ATP transport"/>
    <property type="evidence" value="ECO:0000318"/>
    <property type="project" value="GO_Central"/>
</dbReference>
<feature type="domain" description="EF-hand" evidence="11">
    <location>
        <begin position="9"/>
        <end position="44"/>
    </location>
</feature>
<dbReference type="FunCoup" id="T1EDG9">
    <property type="interactions" value="663"/>
</dbReference>
<dbReference type="Proteomes" id="UP000015101">
    <property type="component" value="Unassembled WGS sequence"/>
</dbReference>
<dbReference type="InterPro" id="IPR018247">
    <property type="entry name" value="EF_Hand_1_Ca_BS"/>
</dbReference>
<dbReference type="CTD" id="20194621"/>
<dbReference type="eggNOG" id="KOG0036">
    <property type="taxonomic scope" value="Eukaryota"/>
</dbReference>
<dbReference type="GO" id="GO:0015866">
    <property type="term" value="P:ADP transport"/>
    <property type="evidence" value="ECO:0000318"/>
    <property type="project" value="GO_Central"/>
</dbReference>
<dbReference type="SMART" id="SM00054">
    <property type="entry name" value="EFh"/>
    <property type="match status" value="4"/>
</dbReference>
<keyword evidence="3 10" id="KW-0813">Transport</keyword>
<feature type="domain" description="EF-hand" evidence="11">
    <location>
        <begin position="114"/>
        <end position="149"/>
    </location>
</feature>
<dbReference type="AlphaFoldDB" id="T1EDG9"/>
<evidence type="ECO:0000313" key="14">
    <source>
        <dbReference type="Proteomes" id="UP000015101"/>
    </source>
</evidence>
<dbReference type="Gene3D" id="1.50.40.10">
    <property type="entry name" value="Mitochondrial carrier domain"/>
    <property type="match status" value="1"/>
</dbReference>
<dbReference type="Pfam" id="PF00153">
    <property type="entry name" value="Mito_carr"/>
    <property type="match status" value="3"/>
</dbReference>
<dbReference type="InParanoid" id="T1EDG9"/>
<evidence type="ECO:0000256" key="1">
    <source>
        <dbReference type="ARBA" id="ARBA00004448"/>
    </source>
</evidence>
<dbReference type="InterPro" id="IPR002067">
    <property type="entry name" value="MCP"/>
</dbReference>
<evidence type="ECO:0000256" key="8">
    <source>
        <dbReference type="ARBA" id="ARBA00023136"/>
    </source>
</evidence>
<dbReference type="SUPFAM" id="SSF47473">
    <property type="entry name" value="EF-hand"/>
    <property type="match status" value="1"/>
</dbReference>
<dbReference type="InterPro" id="IPR023395">
    <property type="entry name" value="MCP_dom_sf"/>
</dbReference>
<keyword evidence="8 9" id="KW-0472">Membrane</keyword>
<accession>T1EDG9</accession>
<evidence type="ECO:0000256" key="2">
    <source>
        <dbReference type="ARBA" id="ARBA00006375"/>
    </source>
</evidence>
<dbReference type="PANTHER" id="PTHR24089">
    <property type="entry name" value="SOLUTE CARRIER FAMILY 25"/>
    <property type="match status" value="1"/>
</dbReference>
<evidence type="ECO:0000256" key="5">
    <source>
        <dbReference type="ARBA" id="ARBA00022737"/>
    </source>
</evidence>
<dbReference type="OrthoDB" id="270584at2759"/>
<feature type="domain" description="EF-hand" evidence="11">
    <location>
        <begin position="78"/>
        <end position="113"/>
    </location>
</feature>
<dbReference type="Pfam" id="PF13499">
    <property type="entry name" value="EF-hand_7"/>
    <property type="match status" value="2"/>
</dbReference>
<dbReference type="InterPro" id="IPR002048">
    <property type="entry name" value="EF_hand_dom"/>
</dbReference>
<evidence type="ECO:0000256" key="7">
    <source>
        <dbReference type="ARBA" id="ARBA00022989"/>
    </source>
</evidence>
<gene>
    <name evidence="13" type="primary">20194621</name>
    <name evidence="12" type="ORF">HELRODRAFT_103700</name>
</gene>
<reference evidence="12 14" key="2">
    <citation type="journal article" date="2013" name="Nature">
        <title>Insights into bilaterian evolution from three spiralian genomes.</title>
        <authorList>
            <person name="Simakov O."/>
            <person name="Marletaz F."/>
            <person name="Cho S.J."/>
            <person name="Edsinger-Gonzales E."/>
            <person name="Havlak P."/>
            <person name="Hellsten U."/>
            <person name="Kuo D.H."/>
            <person name="Larsson T."/>
            <person name="Lv J."/>
            <person name="Arendt D."/>
            <person name="Savage R."/>
            <person name="Osoegawa K."/>
            <person name="de Jong P."/>
            <person name="Grimwood J."/>
            <person name="Chapman J.A."/>
            <person name="Shapiro H."/>
            <person name="Aerts A."/>
            <person name="Otillar R.P."/>
            <person name="Terry A.Y."/>
            <person name="Boore J.L."/>
            <person name="Grigoriev I.V."/>
            <person name="Lindberg D.R."/>
            <person name="Seaver E.C."/>
            <person name="Weisblat D.A."/>
            <person name="Putnam N.H."/>
            <person name="Rokhsar D.S."/>
        </authorList>
    </citation>
    <scope>NUCLEOTIDE SEQUENCE</scope>
</reference>
<keyword evidence="14" id="KW-1185">Reference proteome</keyword>
<protein>
    <recommendedName>
        <fullName evidence="11">EF-hand domain-containing protein</fullName>
    </recommendedName>
</protein>
<dbReference type="PROSITE" id="PS00018">
    <property type="entry name" value="EF_HAND_1"/>
    <property type="match status" value="2"/>
</dbReference>
<dbReference type="GO" id="GO:0005347">
    <property type="term" value="F:ATP transmembrane transporter activity"/>
    <property type="evidence" value="ECO:0000318"/>
    <property type="project" value="GO_Central"/>
</dbReference>
<dbReference type="EMBL" id="AMQM01007557">
    <property type="status" value="NOT_ANNOTATED_CDS"/>
    <property type="molecule type" value="Genomic_DNA"/>
</dbReference>
<dbReference type="EMBL" id="KB097640">
    <property type="protein sequence ID" value="ESN92494.1"/>
    <property type="molecule type" value="Genomic_DNA"/>
</dbReference>
<proteinExistence type="inferred from homology"/>
<keyword evidence="7" id="KW-1133">Transmembrane helix</keyword>
<keyword evidence="4 9" id="KW-0812">Transmembrane</keyword>
<dbReference type="FunFam" id="1.10.238.10:FF:000028">
    <property type="entry name" value="Putative calcium-binding mitochondrial carrier protein scamc-2"/>
    <property type="match status" value="1"/>
</dbReference>
<dbReference type="EnsemblMetazoa" id="HelroT103700">
    <property type="protein sequence ID" value="HelroP103700"/>
    <property type="gene ID" value="HelroG103700"/>
</dbReference>
<dbReference type="KEGG" id="hro:HELRODRAFT_103700"/>
<dbReference type="RefSeq" id="XP_009029425.1">
    <property type="nucleotide sequence ID" value="XM_009031177.1"/>
</dbReference>
<name>T1EDG9_HELRO</name>
<evidence type="ECO:0000259" key="11">
    <source>
        <dbReference type="PROSITE" id="PS50222"/>
    </source>
</evidence>
<dbReference type="STRING" id="6412.T1EDG9"/>
<feature type="repeat" description="Solcar" evidence="9">
    <location>
        <begin position="184"/>
        <end position="270"/>
    </location>
</feature>
<comment type="similarity">
    <text evidence="2 10">Belongs to the mitochondrial carrier (TC 2.A.29) family.</text>
</comment>
<dbReference type="PROSITE" id="PS50920">
    <property type="entry name" value="SOLCAR"/>
    <property type="match status" value="3"/>
</dbReference>
<dbReference type="GO" id="GO:0005743">
    <property type="term" value="C:mitochondrial inner membrane"/>
    <property type="evidence" value="ECO:0007669"/>
    <property type="project" value="UniProtKB-SubCell"/>
</dbReference>
<feature type="repeat" description="Solcar" evidence="9">
    <location>
        <begin position="380"/>
        <end position="466"/>
    </location>
</feature>
<dbReference type="Gene3D" id="1.10.238.10">
    <property type="entry name" value="EF-hand"/>
    <property type="match status" value="2"/>
</dbReference>